<dbReference type="Pfam" id="PF00849">
    <property type="entry name" value="PseudoU_synth_2"/>
    <property type="match status" value="1"/>
</dbReference>
<comment type="pathway">
    <text evidence="7">Cofactor biosynthesis; coenzyme A biosynthesis; CoA from (R)-pantothenate: step 5/5.</text>
</comment>
<dbReference type="GO" id="GO:0003723">
    <property type="term" value="F:RNA binding"/>
    <property type="evidence" value="ECO:0007669"/>
    <property type="project" value="UniProtKB-KW"/>
</dbReference>
<dbReference type="GO" id="GO:0000455">
    <property type="term" value="P:enzyme-directed rRNA pseudouridine synthesis"/>
    <property type="evidence" value="ECO:0007669"/>
    <property type="project" value="TreeGrafter"/>
</dbReference>
<dbReference type="GO" id="GO:0005524">
    <property type="term" value="F:ATP binding"/>
    <property type="evidence" value="ECO:0007669"/>
    <property type="project" value="UniProtKB-UniRule"/>
</dbReference>
<feature type="domain" description="Pseudouridine synthase RsuA/RluA-like" evidence="10">
    <location>
        <begin position="98"/>
        <end position="254"/>
    </location>
</feature>
<dbReference type="GO" id="GO:0015937">
    <property type="term" value="P:coenzyme A biosynthetic process"/>
    <property type="evidence" value="ECO:0007669"/>
    <property type="project" value="UniProtKB-UniRule"/>
</dbReference>
<dbReference type="InterPro" id="IPR006145">
    <property type="entry name" value="PsdUridine_synth_RsuA/RluA"/>
</dbReference>
<dbReference type="GO" id="GO:0140098">
    <property type="term" value="F:catalytic activity, acting on RNA"/>
    <property type="evidence" value="ECO:0007669"/>
    <property type="project" value="UniProtKB-ARBA"/>
</dbReference>
<dbReference type="PANTHER" id="PTHR21600:SF44">
    <property type="entry name" value="RIBOSOMAL LARGE SUBUNIT PSEUDOURIDINE SYNTHASE D"/>
    <property type="match status" value="1"/>
</dbReference>
<evidence type="ECO:0000256" key="6">
    <source>
        <dbReference type="ARBA" id="ARBA00023235"/>
    </source>
</evidence>
<dbReference type="InterPro" id="IPR020103">
    <property type="entry name" value="PsdUridine_synth_cat_dom_sf"/>
</dbReference>
<dbReference type="Pfam" id="PF01121">
    <property type="entry name" value="CoaE"/>
    <property type="match status" value="1"/>
</dbReference>
<dbReference type="SUPFAM" id="SSF55120">
    <property type="entry name" value="Pseudouridine synthase"/>
    <property type="match status" value="1"/>
</dbReference>
<dbReference type="CDD" id="cd00165">
    <property type="entry name" value="S4"/>
    <property type="match status" value="1"/>
</dbReference>
<keyword evidence="7" id="KW-0963">Cytoplasm</keyword>
<keyword evidence="7" id="KW-0808">Transferase</keyword>
<dbReference type="InterPro" id="IPR006224">
    <property type="entry name" value="PsdUridine_synth_RluA-like_CS"/>
</dbReference>
<evidence type="ECO:0000313" key="11">
    <source>
        <dbReference type="EMBL" id="MYL84158.1"/>
    </source>
</evidence>
<dbReference type="OrthoDB" id="128480at2"/>
<keyword evidence="9" id="KW-0694">RNA-binding</keyword>
<evidence type="ECO:0000256" key="1">
    <source>
        <dbReference type="ARBA" id="ARBA00009018"/>
    </source>
</evidence>
<dbReference type="AlphaFoldDB" id="A0A7C9JAA0"/>
<evidence type="ECO:0000256" key="4">
    <source>
        <dbReference type="ARBA" id="ARBA00022840"/>
    </source>
</evidence>
<dbReference type="Gene3D" id="3.10.290.10">
    <property type="entry name" value="RNA-binding S4 domain"/>
    <property type="match status" value="1"/>
</dbReference>
<keyword evidence="7 11" id="KW-0418">Kinase</keyword>
<accession>A0A7C9JAA0</accession>
<comment type="subcellular location">
    <subcellularLocation>
        <location evidence="7">Cytoplasm</location>
    </subcellularLocation>
</comment>
<keyword evidence="6" id="KW-0413">Isomerase</keyword>
<dbReference type="CDD" id="cd02869">
    <property type="entry name" value="PseudoU_synth_RluA_like"/>
    <property type="match status" value="1"/>
</dbReference>
<feature type="binding site" evidence="7">
    <location>
        <begin position="336"/>
        <end position="341"/>
    </location>
    <ligand>
        <name>ATP</name>
        <dbReference type="ChEBI" id="CHEBI:30616"/>
    </ligand>
</feature>
<dbReference type="GO" id="GO:0005737">
    <property type="term" value="C:cytoplasm"/>
    <property type="evidence" value="ECO:0007669"/>
    <property type="project" value="UniProtKB-SubCell"/>
</dbReference>
<evidence type="ECO:0000313" key="12">
    <source>
        <dbReference type="Proteomes" id="UP000482487"/>
    </source>
</evidence>
<evidence type="ECO:0000259" key="10">
    <source>
        <dbReference type="Pfam" id="PF00849"/>
    </source>
</evidence>
<keyword evidence="5 7" id="KW-0173">Coenzyme A biosynthesis</keyword>
<name>A0A7C9JAA0_9BACT</name>
<dbReference type="Gene3D" id="3.40.50.300">
    <property type="entry name" value="P-loop containing nucleotide triphosphate hydrolases"/>
    <property type="match status" value="1"/>
</dbReference>
<dbReference type="PANTHER" id="PTHR21600">
    <property type="entry name" value="MITOCHONDRIAL RNA PSEUDOURIDINE SYNTHASE"/>
    <property type="match status" value="1"/>
</dbReference>
<protein>
    <recommendedName>
        <fullName evidence="7">Dephospho-CoA kinase</fullName>
        <ecNumber evidence="7">2.7.1.24</ecNumber>
    </recommendedName>
    <alternativeName>
        <fullName evidence="7">Dephosphocoenzyme A kinase</fullName>
    </alternativeName>
</protein>
<proteinExistence type="inferred from homology"/>
<comment type="function">
    <text evidence="7">Catalyzes the phosphorylation of the 3'-hydroxyl group of dephosphocoenzyme A to form coenzyme A.</text>
</comment>
<dbReference type="PROSITE" id="PS51219">
    <property type="entry name" value="DPCK"/>
    <property type="match status" value="1"/>
</dbReference>
<dbReference type="PROSITE" id="PS01129">
    <property type="entry name" value="PSI_RLU"/>
    <property type="match status" value="1"/>
</dbReference>
<dbReference type="InterPro" id="IPR027417">
    <property type="entry name" value="P-loop_NTPase"/>
</dbReference>
<keyword evidence="12" id="KW-1185">Reference proteome</keyword>
<evidence type="ECO:0000256" key="2">
    <source>
        <dbReference type="ARBA" id="ARBA00010876"/>
    </source>
</evidence>
<dbReference type="InterPro" id="IPR006225">
    <property type="entry name" value="PsdUridine_synth_RluC/D"/>
</dbReference>
<evidence type="ECO:0000256" key="9">
    <source>
        <dbReference type="PROSITE-ProRule" id="PRU00182"/>
    </source>
</evidence>
<comment type="similarity">
    <text evidence="2">Belongs to the pseudouridine synthase RluA family.</text>
</comment>
<evidence type="ECO:0000256" key="3">
    <source>
        <dbReference type="ARBA" id="ARBA00022741"/>
    </source>
</evidence>
<comment type="caution">
    <text evidence="11">The sequence shown here is derived from an EMBL/GenBank/DDBJ whole genome shotgun (WGS) entry which is preliminary data.</text>
</comment>
<dbReference type="GO" id="GO:0009982">
    <property type="term" value="F:pseudouridine synthase activity"/>
    <property type="evidence" value="ECO:0007669"/>
    <property type="project" value="InterPro"/>
</dbReference>
<dbReference type="CDD" id="cd02022">
    <property type="entry name" value="DPCK"/>
    <property type="match status" value="1"/>
</dbReference>
<evidence type="ECO:0000256" key="8">
    <source>
        <dbReference type="PIRSR" id="PIRSR606225-1"/>
    </source>
</evidence>
<dbReference type="Gene3D" id="3.30.2350.10">
    <property type="entry name" value="Pseudouridine synthase"/>
    <property type="match status" value="1"/>
</dbReference>
<comment type="catalytic activity">
    <reaction evidence="7">
        <text>3'-dephospho-CoA + ATP = ADP + CoA + H(+)</text>
        <dbReference type="Rhea" id="RHEA:18245"/>
        <dbReference type="ChEBI" id="CHEBI:15378"/>
        <dbReference type="ChEBI" id="CHEBI:30616"/>
        <dbReference type="ChEBI" id="CHEBI:57287"/>
        <dbReference type="ChEBI" id="CHEBI:57328"/>
        <dbReference type="ChEBI" id="CHEBI:456216"/>
        <dbReference type="EC" id="2.7.1.24"/>
    </reaction>
</comment>
<gene>
    <name evidence="7" type="primary">coaE</name>
    <name evidence="11" type="ORF">GTA51_13580</name>
</gene>
<dbReference type="InterPro" id="IPR050188">
    <property type="entry name" value="RluA_PseudoU_synthase"/>
</dbReference>
<sequence length="551" mass="59420">MNEHETMTAMTAVYDGAASGALARLDGFWSARLAGEDVSRGKVQAAIEAGLATIDGVVCRKPGQKLRGGETLTLSLPETPSDAVAEAGELRIVARDAHLLVLDKPPGLTVHPAPGFPEGTLVNRLLHHFPDMRQMAGHRPGIVHRLDKDTSGLMLVALTEAARLALSADFAARRVSKTYLALVHGRPDRPAGTIDLPIGRDPRHPTRMAVVEKGGRPASTTWKPVWTSPDGSASLLEVAIATGRTHQIRVHMASMGHPILGDVVYGARQHAEWTRRVGAVARLATRQMLHAWKLVFTHSETGEEQSYCLPPPRDFWRLLLILGRRCQRVGLVGMPGSGKSALLDQFAAARFATFSADAAVAALYAPGGGGAHMLSRRYGEAALGEDGAVDKAWLLDKMAGSEKVRREVCELIHPLVKGELAGFQAAHAGDRAVFAEVPLLFESGWPVGEMADMVVGVRCPDAVRARRLIEGRGWTPEIVARLDGWQWDQEKKMAKCRFVVDNDSDLAALAAGGRSILATLAQLRQRNMRERFAALVAADYAAAVKHPEPAP</sequence>
<feature type="active site" evidence="8">
    <location>
        <position position="147"/>
    </location>
</feature>
<organism evidence="11 12">
    <name type="scientific">Solidesulfovibrio aerotolerans</name>
    <dbReference type="NCBI Taxonomy" id="295255"/>
    <lineage>
        <taxon>Bacteria</taxon>
        <taxon>Pseudomonadati</taxon>
        <taxon>Thermodesulfobacteriota</taxon>
        <taxon>Desulfovibrionia</taxon>
        <taxon>Desulfovibrionales</taxon>
        <taxon>Desulfovibrionaceae</taxon>
        <taxon>Solidesulfovibrio</taxon>
    </lineage>
</organism>
<dbReference type="InterPro" id="IPR001977">
    <property type="entry name" value="Depp_CoAkinase"/>
</dbReference>
<dbReference type="PROSITE" id="PS50889">
    <property type="entry name" value="S4"/>
    <property type="match status" value="1"/>
</dbReference>
<dbReference type="InterPro" id="IPR036986">
    <property type="entry name" value="S4_RNA-bd_sf"/>
</dbReference>
<dbReference type="NCBIfam" id="TIGR00005">
    <property type="entry name" value="rluA_subfam"/>
    <property type="match status" value="1"/>
</dbReference>
<evidence type="ECO:0000256" key="5">
    <source>
        <dbReference type="ARBA" id="ARBA00022993"/>
    </source>
</evidence>
<dbReference type="EMBL" id="WVUD01000026">
    <property type="protein sequence ID" value="MYL84158.1"/>
    <property type="molecule type" value="Genomic_DNA"/>
</dbReference>
<dbReference type="SUPFAM" id="SSF55174">
    <property type="entry name" value="Alpha-L RNA-binding motif"/>
    <property type="match status" value="1"/>
</dbReference>
<dbReference type="Proteomes" id="UP000482487">
    <property type="component" value="Unassembled WGS sequence"/>
</dbReference>
<comment type="similarity">
    <text evidence="1 7">Belongs to the CoaE family.</text>
</comment>
<dbReference type="UniPathway" id="UPA00241">
    <property type="reaction ID" value="UER00356"/>
</dbReference>
<dbReference type="HAMAP" id="MF_00376">
    <property type="entry name" value="Dephospho_CoA_kinase"/>
    <property type="match status" value="1"/>
</dbReference>
<reference evidence="11 12" key="1">
    <citation type="submission" date="2020-01" db="EMBL/GenBank/DDBJ databases">
        <title>Genome sequence of Desulfovibrio aerotolerans DSM 16695(T).</title>
        <authorList>
            <person name="Karnachuk O."/>
            <person name="Avakyan M."/>
            <person name="Mardanov A."/>
            <person name="Kadnikov V."/>
            <person name="Ravin N."/>
        </authorList>
    </citation>
    <scope>NUCLEOTIDE SEQUENCE [LARGE SCALE GENOMIC DNA]</scope>
    <source>
        <strain evidence="11 12">DSM 16695</strain>
    </source>
</reference>
<dbReference type="EC" id="2.7.1.24" evidence="7"/>
<keyword evidence="4 7" id="KW-0067">ATP-binding</keyword>
<dbReference type="RefSeq" id="WP_160961910.1">
    <property type="nucleotide sequence ID" value="NZ_WVUD01000026.1"/>
</dbReference>
<dbReference type="GO" id="GO:0004140">
    <property type="term" value="F:dephospho-CoA kinase activity"/>
    <property type="evidence" value="ECO:0007669"/>
    <property type="project" value="UniProtKB-UniRule"/>
</dbReference>
<keyword evidence="3 7" id="KW-0547">Nucleotide-binding</keyword>
<dbReference type="SUPFAM" id="SSF52540">
    <property type="entry name" value="P-loop containing nucleoside triphosphate hydrolases"/>
    <property type="match status" value="1"/>
</dbReference>
<evidence type="ECO:0000256" key="7">
    <source>
        <dbReference type="HAMAP-Rule" id="MF_00376"/>
    </source>
</evidence>